<feature type="non-terminal residue" evidence="2">
    <location>
        <position position="148"/>
    </location>
</feature>
<comment type="caution">
    <text evidence="2">The sequence shown here is derived from an EMBL/GenBank/DDBJ whole genome shotgun (WGS) entry which is preliminary data.</text>
</comment>
<evidence type="ECO:0000256" key="1">
    <source>
        <dbReference type="SAM" id="MobiDB-lite"/>
    </source>
</evidence>
<sequence length="148" mass="16585">MPVIPANLTVRHSEVNGSPKERFNDEGHFIERVLECDWVDRHKLMQELLGKQIHDSDTGLQTIFLPHKFEFDPSVVTAAFARGVSIEPFDKKVQPEGGDTQLAAYERAQLTVNYMPGRIDDEEQAGGGSPQDSDVLIEEEINPEAEII</sequence>
<feature type="compositionally biased region" description="Acidic residues" evidence="1">
    <location>
        <begin position="135"/>
        <end position="148"/>
    </location>
</feature>
<dbReference type="EMBL" id="LAZR01041997">
    <property type="protein sequence ID" value="KKL10600.1"/>
    <property type="molecule type" value="Genomic_DNA"/>
</dbReference>
<reference evidence="2" key="1">
    <citation type="journal article" date="2015" name="Nature">
        <title>Complex archaea that bridge the gap between prokaryotes and eukaryotes.</title>
        <authorList>
            <person name="Spang A."/>
            <person name="Saw J.H."/>
            <person name="Jorgensen S.L."/>
            <person name="Zaremba-Niedzwiedzka K."/>
            <person name="Martijn J."/>
            <person name="Lind A.E."/>
            <person name="van Eijk R."/>
            <person name="Schleper C."/>
            <person name="Guy L."/>
            <person name="Ettema T.J."/>
        </authorList>
    </citation>
    <scope>NUCLEOTIDE SEQUENCE</scope>
</reference>
<protein>
    <submittedName>
        <fullName evidence="2">Uncharacterized protein</fullName>
    </submittedName>
</protein>
<feature type="region of interest" description="Disordered" evidence="1">
    <location>
        <begin position="119"/>
        <end position="148"/>
    </location>
</feature>
<proteinExistence type="predicted"/>
<name>A0A0F9AMI8_9ZZZZ</name>
<dbReference type="AlphaFoldDB" id="A0A0F9AMI8"/>
<organism evidence="2">
    <name type="scientific">marine sediment metagenome</name>
    <dbReference type="NCBI Taxonomy" id="412755"/>
    <lineage>
        <taxon>unclassified sequences</taxon>
        <taxon>metagenomes</taxon>
        <taxon>ecological metagenomes</taxon>
    </lineage>
</organism>
<evidence type="ECO:0000313" key="2">
    <source>
        <dbReference type="EMBL" id="KKL10600.1"/>
    </source>
</evidence>
<gene>
    <name evidence="2" type="ORF">LCGC14_2554210</name>
</gene>
<accession>A0A0F9AMI8</accession>